<name>E0S7Y5_ENCIT</name>
<dbReference type="VEuPathDB" id="MicrosporidiaDB:Eint_070560"/>
<dbReference type="GeneID" id="9697998"/>
<dbReference type="OrthoDB" id="2190706at2759"/>
<keyword evidence="2" id="KW-1185">Reference proteome</keyword>
<dbReference type="Proteomes" id="UP000002313">
    <property type="component" value="Chromosome VII"/>
</dbReference>
<organism evidence="1 2">
    <name type="scientific">Encephalitozoon intestinalis (strain ATCC 50506)</name>
    <name type="common">Microsporidian parasite</name>
    <name type="synonym">Septata intestinalis</name>
    <dbReference type="NCBI Taxonomy" id="876142"/>
    <lineage>
        <taxon>Eukaryota</taxon>
        <taxon>Fungi</taxon>
        <taxon>Fungi incertae sedis</taxon>
        <taxon>Microsporidia</taxon>
        <taxon>Unikaryonidae</taxon>
        <taxon>Encephalitozoon</taxon>
    </lineage>
</organism>
<reference evidence="1 2" key="2">
    <citation type="journal article" date="2012" name="Proc. Natl. Acad. Sci. U.S.A.">
        <title>Gain and loss of multiple functionally related, horizontally transferred genes in the reduced genomes of two microsporidian parasites.</title>
        <authorList>
            <person name="Pombert J.-F."/>
            <person name="Selman M."/>
            <person name="Burki F."/>
            <person name="Bardell F.T."/>
            <person name="Farinelli L."/>
            <person name="Solter L.F."/>
            <person name="Whitman D.W."/>
            <person name="Weiss L.M."/>
            <person name="Corradi N."/>
            <person name="Keeling P.J."/>
        </authorList>
    </citation>
    <scope>NUCLEOTIDE SEQUENCE [LARGE SCALE GENOMIC DNA]</scope>
    <source>
        <strain evidence="1 2">ATCC 50506</strain>
    </source>
</reference>
<dbReference type="HOGENOM" id="CLU_1288889_0_0_1"/>
<gene>
    <name evidence="1" type="ORF">Eint_070560</name>
</gene>
<protein>
    <submittedName>
        <fullName evidence="1">Uncharacterized protein</fullName>
    </submittedName>
</protein>
<dbReference type="RefSeq" id="XP_003073180.1">
    <property type="nucleotide sequence ID" value="XM_003073134.1"/>
</dbReference>
<accession>E0S7Y5</accession>
<dbReference type="AlphaFoldDB" id="E0S7Y5"/>
<dbReference type="KEGG" id="ein:Eint_070560"/>
<reference evidence="1 2" key="1">
    <citation type="journal article" date="2010" name="Nat. Commun.">
        <title>The complete sequence of the smallest known nuclear genome from the microsporidian Encephalitozoon intestinalis.</title>
        <authorList>
            <person name="Corradi N."/>
            <person name="Pombert J.-F."/>
            <person name="Farinelli L."/>
            <person name="Didier E.S."/>
            <person name="Keeling P.J."/>
        </authorList>
    </citation>
    <scope>NUCLEOTIDE SEQUENCE [LARGE SCALE GENOMIC DNA]</scope>
    <source>
        <strain evidence="1 2">ATCC 50506</strain>
    </source>
</reference>
<dbReference type="EMBL" id="CP001948">
    <property type="protein sequence ID" value="ADM11820.1"/>
    <property type="molecule type" value="Genomic_DNA"/>
</dbReference>
<evidence type="ECO:0000313" key="2">
    <source>
        <dbReference type="Proteomes" id="UP000002313"/>
    </source>
</evidence>
<evidence type="ECO:0000313" key="1">
    <source>
        <dbReference type="EMBL" id="ADM11820.1"/>
    </source>
</evidence>
<proteinExistence type="predicted"/>
<sequence>MGSEEEIEFFGFAPVTLVSELQGEIEGILKEGIEKLSFLGKKKIHRMSGTILESFRRNYFIFSNFVLRNILRFPSSFQPERRVSDVVVTVDLQTITDDLMNVLESEDYYRAEIEGVRESIEVERYREEWYRSLLECSESVDGLARRITEVCLELENVTRLYSQMSMVSCIGDEDYNTFLEYREVKSSLARNERDELLGVASEEVLSMMNKCVEK</sequence>